<dbReference type="AlphaFoldDB" id="A0A1Q5TAY4"/>
<name>A0A1Q5TAY4_9EURO</name>
<proteinExistence type="predicted"/>
<dbReference type="Proteomes" id="UP000186955">
    <property type="component" value="Unassembled WGS sequence"/>
</dbReference>
<gene>
    <name evidence="2" type="ORF">PENSUB_10208</name>
</gene>
<comment type="caution">
    <text evidence="2">The sequence shown here is derived from an EMBL/GenBank/DDBJ whole genome shotgun (WGS) entry which is preliminary data.</text>
</comment>
<evidence type="ECO:0000313" key="3">
    <source>
        <dbReference type="Proteomes" id="UP000186955"/>
    </source>
</evidence>
<sequence length="125" mass="13088">MSSRKAPPVYVRNGQALSSSTPKPPPRVRSSTSTTETPHTATHLNGARVPAPPVLMFVVGVREMAARASAGWTMSEGRSARAAADCTESTANVLARTQSRRVSPGKGAVKVLIHTATAKDVGPRD</sequence>
<dbReference type="EMBL" id="MNBE01000695">
    <property type="protein sequence ID" value="OKO97414.1"/>
    <property type="molecule type" value="Genomic_DNA"/>
</dbReference>
<accession>A0A1Q5TAY4</accession>
<keyword evidence="3" id="KW-1185">Reference proteome</keyword>
<protein>
    <submittedName>
        <fullName evidence="2">Uncharacterized protein</fullName>
    </submittedName>
</protein>
<reference evidence="2 3" key="1">
    <citation type="submission" date="2016-10" db="EMBL/GenBank/DDBJ databases">
        <title>Genome sequence of the ascomycete fungus Penicillium subrubescens.</title>
        <authorList>
            <person name="De Vries R.P."/>
            <person name="Peng M."/>
            <person name="Dilokpimol A."/>
            <person name="Hilden K."/>
            <person name="Makela M.R."/>
            <person name="Grigoriev I."/>
            <person name="Riley R."/>
            <person name="Granchi Z."/>
        </authorList>
    </citation>
    <scope>NUCLEOTIDE SEQUENCE [LARGE SCALE GENOMIC DNA]</scope>
    <source>
        <strain evidence="2 3">CBS 132785</strain>
    </source>
</reference>
<feature type="region of interest" description="Disordered" evidence="1">
    <location>
        <begin position="1"/>
        <end position="47"/>
    </location>
</feature>
<evidence type="ECO:0000313" key="2">
    <source>
        <dbReference type="EMBL" id="OKO97414.1"/>
    </source>
</evidence>
<evidence type="ECO:0000256" key="1">
    <source>
        <dbReference type="SAM" id="MobiDB-lite"/>
    </source>
</evidence>
<feature type="compositionally biased region" description="Low complexity" evidence="1">
    <location>
        <begin position="30"/>
        <end position="42"/>
    </location>
</feature>
<organism evidence="2 3">
    <name type="scientific">Penicillium subrubescens</name>
    <dbReference type="NCBI Taxonomy" id="1316194"/>
    <lineage>
        <taxon>Eukaryota</taxon>
        <taxon>Fungi</taxon>
        <taxon>Dikarya</taxon>
        <taxon>Ascomycota</taxon>
        <taxon>Pezizomycotina</taxon>
        <taxon>Eurotiomycetes</taxon>
        <taxon>Eurotiomycetidae</taxon>
        <taxon>Eurotiales</taxon>
        <taxon>Aspergillaceae</taxon>
        <taxon>Penicillium</taxon>
    </lineage>
</organism>